<feature type="domain" description="Reductase C-terminal" evidence="6">
    <location>
        <begin position="318"/>
        <end position="400"/>
    </location>
</feature>
<proteinExistence type="predicted"/>
<dbReference type="InterPro" id="IPR016156">
    <property type="entry name" value="FAD/NAD-linked_Rdtase_dimer_sf"/>
</dbReference>
<dbReference type="RefSeq" id="WP_006014126.1">
    <property type="nucleotide sequence ID" value="NZ_AUAV01000008.1"/>
</dbReference>
<dbReference type="PANTHER" id="PTHR43557">
    <property type="entry name" value="APOPTOSIS-INDUCING FACTOR 1"/>
    <property type="match status" value="1"/>
</dbReference>
<dbReference type="EMBL" id="BAEQ01000054">
    <property type="protein sequence ID" value="GAC30277.1"/>
    <property type="molecule type" value="Genomic_DNA"/>
</dbReference>
<organism evidence="7 8">
    <name type="scientific">Brumicola pallidula DSM 14239 = ACAM 615</name>
    <dbReference type="NCBI Taxonomy" id="1121922"/>
    <lineage>
        <taxon>Bacteria</taxon>
        <taxon>Pseudomonadati</taxon>
        <taxon>Pseudomonadota</taxon>
        <taxon>Gammaproteobacteria</taxon>
        <taxon>Alteromonadales</taxon>
        <taxon>Alteromonadaceae</taxon>
        <taxon>Brumicola</taxon>
    </lineage>
</organism>
<keyword evidence="2" id="KW-0285">Flavoprotein</keyword>
<dbReference type="Gene3D" id="3.30.390.30">
    <property type="match status" value="1"/>
</dbReference>
<dbReference type="InterPro" id="IPR050446">
    <property type="entry name" value="FAD-oxidoreductase/Apoptosis"/>
</dbReference>
<evidence type="ECO:0000256" key="2">
    <source>
        <dbReference type="ARBA" id="ARBA00022630"/>
    </source>
</evidence>
<dbReference type="GO" id="GO:0005737">
    <property type="term" value="C:cytoplasm"/>
    <property type="evidence" value="ECO:0007669"/>
    <property type="project" value="TreeGrafter"/>
</dbReference>
<dbReference type="InterPro" id="IPR036188">
    <property type="entry name" value="FAD/NAD-bd_sf"/>
</dbReference>
<protein>
    <submittedName>
        <fullName evidence="7">Rubredoxin-NAD(+) reductase</fullName>
    </submittedName>
</protein>
<evidence type="ECO:0000256" key="4">
    <source>
        <dbReference type="ARBA" id="ARBA00023002"/>
    </source>
</evidence>
<dbReference type="InterPro" id="IPR028202">
    <property type="entry name" value="Reductase_C"/>
</dbReference>
<dbReference type="SUPFAM" id="SSF55424">
    <property type="entry name" value="FAD/NAD-linked reductases, dimerisation (C-terminal) domain"/>
    <property type="match status" value="1"/>
</dbReference>
<dbReference type="PRINTS" id="PR00368">
    <property type="entry name" value="FADPNR"/>
</dbReference>
<feature type="domain" description="FAD/NAD(P)-binding" evidence="5">
    <location>
        <begin position="2"/>
        <end position="299"/>
    </location>
</feature>
<gene>
    <name evidence="7" type="primary">alkT</name>
    <name evidence="7" type="ORF">GPAL_3429</name>
</gene>
<sequence>MSCIIIGASHAGVQAAANLRRQGYAGKVTLISADNVLPYQRPPLSKAFLQNVLPEQKLWLRPDTFYQQKDIDLMLGKRVTNIDRDQRTVSLDDMQCLSYDKLIIATGASIRRLTVPGSDLSGVHYLRDYQDTIGIRDSLKHANNVVVIGGGYIGLEVAASLQKLGKNVTLLLKHDRPLSHITSNVVSDYLTQRHTTHGVNIQLNVVVTEIIGVDKVLAVETQNGQRYQADMVIAGIGVVPEQQLAEQCGLEVNNGIRVNEYMQTSDHNIFAIGDCSSFYHPVYQKQLRIESVQNATDQAKTASTAICGQFVPYSATAWFWSDQYDDKLQTAGLSEGYDEIVIRQETEKSLAVFYLAQNQLIAVDTINQPKSFMISRKYIHNLPKVNKIILADKNQDLNSAFTEIAGV</sequence>
<dbReference type="AlphaFoldDB" id="K6ZIT8"/>
<keyword evidence="3" id="KW-0274">FAD</keyword>
<dbReference type="Pfam" id="PF14759">
    <property type="entry name" value="Reductase_C"/>
    <property type="match status" value="1"/>
</dbReference>
<dbReference type="OrthoDB" id="9800167at2"/>
<dbReference type="Gene3D" id="3.50.50.60">
    <property type="entry name" value="FAD/NAD(P)-binding domain"/>
    <property type="match status" value="2"/>
</dbReference>
<evidence type="ECO:0000256" key="1">
    <source>
        <dbReference type="ARBA" id="ARBA00001974"/>
    </source>
</evidence>
<name>K6ZIT8_9ALTE</name>
<dbReference type="SUPFAM" id="SSF51905">
    <property type="entry name" value="FAD/NAD(P)-binding domain"/>
    <property type="match status" value="1"/>
</dbReference>
<evidence type="ECO:0000313" key="8">
    <source>
        <dbReference type="Proteomes" id="UP000006251"/>
    </source>
</evidence>
<dbReference type="Proteomes" id="UP000006251">
    <property type="component" value="Unassembled WGS sequence"/>
</dbReference>
<comment type="caution">
    <text evidence="7">The sequence shown here is derived from an EMBL/GenBank/DDBJ whole genome shotgun (WGS) entry which is preliminary data.</text>
</comment>
<keyword evidence="4" id="KW-0560">Oxidoreductase</keyword>
<dbReference type="STRING" id="1121922.GCA_000428905_01700"/>
<evidence type="ECO:0000313" key="7">
    <source>
        <dbReference type="EMBL" id="GAC30277.1"/>
    </source>
</evidence>
<accession>K6ZIT8</accession>
<dbReference type="Pfam" id="PF07992">
    <property type="entry name" value="Pyr_redox_2"/>
    <property type="match status" value="1"/>
</dbReference>
<reference evidence="8" key="1">
    <citation type="journal article" date="2014" name="Environ. Microbiol.">
        <title>Comparative genomics of the marine bacterial genus Glaciecola reveals the high degree of genomic diversity and genomic characteristic for cold adaptation.</title>
        <authorList>
            <person name="Qin Q.L."/>
            <person name="Xie B.B."/>
            <person name="Yu Y."/>
            <person name="Shu Y.L."/>
            <person name="Rong J.C."/>
            <person name="Zhang Y.J."/>
            <person name="Zhao D.L."/>
            <person name="Chen X.L."/>
            <person name="Zhang X.Y."/>
            <person name="Chen B."/>
            <person name="Zhou B.C."/>
            <person name="Zhang Y.Z."/>
        </authorList>
    </citation>
    <scope>NUCLEOTIDE SEQUENCE [LARGE SCALE GENOMIC DNA]</scope>
    <source>
        <strain evidence="8">ACAM 615</strain>
    </source>
</reference>
<dbReference type="InterPro" id="IPR023753">
    <property type="entry name" value="FAD/NAD-binding_dom"/>
</dbReference>
<evidence type="ECO:0000256" key="3">
    <source>
        <dbReference type="ARBA" id="ARBA00022827"/>
    </source>
</evidence>
<evidence type="ECO:0000259" key="6">
    <source>
        <dbReference type="Pfam" id="PF14759"/>
    </source>
</evidence>
<keyword evidence="8" id="KW-1185">Reference proteome</keyword>
<dbReference type="GO" id="GO:0016651">
    <property type="term" value="F:oxidoreductase activity, acting on NAD(P)H"/>
    <property type="evidence" value="ECO:0007669"/>
    <property type="project" value="TreeGrafter"/>
</dbReference>
<dbReference type="PRINTS" id="PR00411">
    <property type="entry name" value="PNDRDTASEI"/>
</dbReference>
<evidence type="ECO:0000259" key="5">
    <source>
        <dbReference type="Pfam" id="PF07992"/>
    </source>
</evidence>
<comment type="cofactor">
    <cofactor evidence="1">
        <name>FAD</name>
        <dbReference type="ChEBI" id="CHEBI:57692"/>
    </cofactor>
</comment>
<dbReference type="PANTHER" id="PTHR43557:SF2">
    <property type="entry name" value="RIESKE DOMAIN-CONTAINING PROTEIN-RELATED"/>
    <property type="match status" value="1"/>
</dbReference>